<dbReference type="Pfam" id="PF00106">
    <property type="entry name" value="adh_short"/>
    <property type="match status" value="1"/>
</dbReference>
<protein>
    <submittedName>
        <fullName evidence="6">Protein dhs-3</fullName>
    </submittedName>
</protein>
<keyword evidence="2" id="KW-0560">Oxidoreductase</keyword>
<evidence type="ECO:0000256" key="3">
    <source>
        <dbReference type="RuleBase" id="RU000363"/>
    </source>
</evidence>
<dbReference type="SUPFAM" id="SSF51735">
    <property type="entry name" value="NAD(P)-binding Rossmann-fold domains"/>
    <property type="match status" value="1"/>
</dbReference>
<reference evidence="6" key="1">
    <citation type="submission" date="2025-08" db="UniProtKB">
        <authorList>
            <consortium name="RefSeq"/>
        </authorList>
    </citation>
    <scope>IDENTIFICATION</scope>
</reference>
<dbReference type="RefSeq" id="XP_005108793.2">
    <property type="nucleotide sequence ID" value="XM_005108736.2"/>
</dbReference>
<keyword evidence="4" id="KW-0472">Membrane</keyword>
<dbReference type="CDD" id="cd05339">
    <property type="entry name" value="17beta-HSDXI-like_SDR_c"/>
    <property type="match status" value="1"/>
</dbReference>
<evidence type="ECO:0000256" key="1">
    <source>
        <dbReference type="ARBA" id="ARBA00006484"/>
    </source>
</evidence>
<dbReference type="InterPro" id="IPR036291">
    <property type="entry name" value="NAD(P)-bd_dom_sf"/>
</dbReference>
<evidence type="ECO:0000256" key="2">
    <source>
        <dbReference type="ARBA" id="ARBA00023002"/>
    </source>
</evidence>
<dbReference type="Proteomes" id="UP000694888">
    <property type="component" value="Unplaced"/>
</dbReference>
<name>A0ABM0K4V3_APLCA</name>
<dbReference type="InterPro" id="IPR002347">
    <property type="entry name" value="SDR_fam"/>
</dbReference>
<keyword evidence="4" id="KW-0812">Transmembrane</keyword>
<gene>
    <name evidence="6" type="primary">LOC101846838</name>
</gene>
<dbReference type="PRINTS" id="PR00081">
    <property type="entry name" value="GDHRDH"/>
</dbReference>
<feature type="transmembrane region" description="Helical" evidence="4">
    <location>
        <begin position="6"/>
        <end position="27"/>
    </location>
</feature>
<evidence type="ECO:0000313" key="5">
    <source>
        <dbReference type="Proteomes" id="UP000694888"/>
    </source>
</evidence>
<dbReference type="Gene3D" id="3.40.50.720">
    <property type="entry name" value="NAD(P)-binding Rossmann-like Domain"/>
    <property type="match status" value="1"/>
</dbReference>
<evidence type="ECO:0000256" key="4">
    <source>
        <dbReference type="SAM" id="Phobius"/>
    </source>
</evidence>
<accession>A0ABM0K4V3</accession>
<dbReference type="PANTHER" id="PTHR24322:SF736">
    <property type="entry name" value="RETINOL DEHYDROGENASE 10"/>
    <property type="match status" value="1"/>
</dbReference>
<keyword evidence="5" id="KW-1185">Reference proteome</keyword>
<sequence>MSLFLEFLVVLVNAIWLWLVAIYKALVPVSMQWTKDMSKDTVLVTGAGSGIGRLMSLKFAEMGCRLVIWDINEEGNLETARQIEAKGSKVKAYTVDLSNKESIYETAAKVKADVGNVDVLVNNAGIVTGRKFLDCPDGLVEKTMEVNTNAHFWTTKSFLPEMMERNHGHIVTIASSAGLFGVATLADYCASKFGAVGFDESIRSEMLKYRKTGVHTTVVCPFFIKTGMFEGAKSRFPWLLPLLEPEYAADKIMDAVRTNQPMLCAPRVLYLLYFLRGVFPSTVADVLAEFIGISASMDDFVGRTKPKTA</sequence>
<dbReference type="GeneID" id="101846838"/>
<organism evidence="5 6">
    <name type="scientific">Aplysia californica</name>
    <name type="common">California sea hare</name>
    <dbReference type="NCBI Taxonomy" id="6500"/>
    <lineage>
        <taxon>Eukaryota</taxon>
        <taxon>Metazoa</taxon>
        <taxon>Spiralia</taxon>
        <taxon>Lophotrochozoa</taxon>
        <taxon>Mollusca</taxon>
        <taxon>Gastropoda</taxon>
        <taxon>Heterobranchia</taxon>
        <taxon>Euthyneura</taxon>
        <taxon>Tectipleura</taxon>
        <taxon>Aplysiida</taxon>
        <taxon>Aplysioidea</taxon>
        <taxon>Aplysiidae</taxon>
        <taxon>Aplysia</taxon>
    </lineage>
</organism>
<keyword evidence="4" id="KW-1133">Transmembrane helix</keyword>
<proteinExistence type="inferred from homology"/>
<dbReference type="PANTHER" id="PTHR24322">
    <property type="entry name" value="PKSB"/>
    <property type="match status" value="1"/>
</dbReference>
<comment type="similarity">
    <text evidence="1 3">Belongs to the short-chain dehydrogenases/reductases (SDR) family.</text>
</comment>
<evidence type="ECO:0000313" key="6">
    <source>
        <dbReference type="RefSeq" id="XP_005108793.2"/>
    </source>
</evidence>
<dbReference type="PRINTS" id="PR00080">
    <property type="entry name" value="SDRFAMILY"/>
</dbReference>